<evidence type="ECO:0000256" key="9">
    <source>
        <dbReference type="RuleBase" id="RU003560"/>
    </source>
</evidence>
<comment type="cofactor">
    <cofactor evidence="1">
        <name>pyridoxal 5'-phosphate</name>
        <dbReference type="ChEBI" id="CHEBI:597326"/>
    </cofactor>
</comment>
<keyword evidence="6 11" id="KW-0808">Transferase</keyword>
<comment type="similarity">
    <text evidence="3 9">Belongs to the class-III pyridoxal-phosphate-dependent aminotransferase family.</text>
</comment>
<evidence type="ECO:0000313" key="11">
    <source>
        <dbReference type="EMBL" id="PWN88891.1"/>
    </source>
</evidence>
<comment type="pathway">
    <text evidence="2">Amino-acid biosynthesis; L-proline biosynthesis; L-glutamate 5-semialdehyde from L-ornithine: step 1/1.</text>
</comment>
<dbReference type="GO" id="GO:0005737">
    <property type="term" value="C:cytoplasm"/>
    <property type="evidence" value="ECO:0007669"/>
    <property type="project" value="TreeGrafter"/>
</dbReference>
<dbReference type="GO" id="GO:0055129">
    <property type="term" value="P:L-proline biosynthetic process"/>
    <property type="evidence" value="ECO:0007669"/>
    <property type="project" value="UniProtKB-UniPathway"/>
</dbReference>
<dbReference type="EC" id="2.6.1.13" evidence="4"/>
<dbReference type="PIRSF" id="PIRSF000521">
    <property type="entry name" value="Transaminase_4ab_Lys_Orn"/>
    <property type="match status" value="1"/>
</dbReference>
<dbReference type="InterPro" id="IPR010164">
    <property type="entry name" value="Orn_aminotrans"/>
</dbReference>
<dbReference type="InterPro" id="IPR050103">
    <property type="entry name" value="Class-III_PLP-dep_AT"/>
</dbReference>
<accession>A0A316YI93</accession>
<dbReference type="RefSeq" id="XP_025376089.1">
    <property type="nucleotide sequence ID" value="XM_025521941.1"/>
</dbReference>
<feature type="region of interest" description="Disordered" evidence="10">
    <location>
        <begin position="1"/>
        <end position="20"/>
    </location>
</feature>
<reference evidence="11" key="1">
    <citation type="journal article" date="2018" name="Mol. Biol. Evol.">
        <title>Broad Genomic Sampling Reveals a Smut Pathogenic Ancestry of the Fungal Clade Ustilaginomycotina.</title>
        <authorList>
            <person name="Kijpornyongpan T."/>
            <person name="Mondo S.J."/>
            <person name="Barry K."/>
            <person name="Sandor L."/>
            <person name="Lee J."/>
            <person name="Lipzen A."/>
            <person name="Pangilinan J."/>
            <person name="LaButti K."/>
            <person name="Hainaut M."/>
            <person name="Henrissat B."/>
            <person name="Grigoriev I.V."/>
            <person name="Spatafora J.W."/>
            <person name="Aime M.C."/>
        </authorList>
    </citation>
    <scope>NUCLEOTIDE SEQUENCE [LARGE SCALE GENOMIC DNA]</scope>
    <source>
        <strain evidence="11">MCA 4198</strain>
    </source>
</reference>
<dbReference type="GO" id="GO:0042802">
    <property type="term" value="F:identical protein binding"/>
    <property type="evidence" value="ECO:0007669"/>
    <property type="project" value="TreeGrafter"/>
</dbReference>
<dbReference type="UniPathway" id="UPA00098">
    <property type="reaction ID" value="UER00358"/>
</dbReference>
<evidence type="ECO:0000256" key="8">
    <source>
        <dbReference type="ARBA" id="ARBA00030587"/>
    </source>
</evidence>
<dbReference type="Pfam" id="PF00202">
    <property type="entry name" value="Aminotran_3"/>
    <property type="match status" value="1"/>
</dbReference>
<organism evidence="11 12">
    <name type="scientific">Acaromyces ingoldii</name>
    <dbReference type="NCBI Taxonomy" id="215250"/>
    <lineage>
        <taxon>Eukaryota</taxon>
        <taxon>Fungi</taxon>
        <taxon>Dikarya</taxon>
        <taxon>Basidiomycota</taxon>
        <taxon>Ustilaginomycotina</taxon>
        <taxon>Exobasidiomycetes</taxon>
        <taxon>Exobasidiales</taxon>
        <taxon>Cryptobasidiaceae</taxon>
        <taxon>Acaromyces</taxon>
    </lineage>
</organism>
<gene>
    <name evidence="11" type="ORF">FA10DRAFT_267515</name>
</gene>
<dbReference type="Gene3D" id="3.90.1150.10">
    <property type="entry name" value="Aspartate Aminotransferase, domain 1"/>
    <property type="match status" value="1"/>
</dbReference>
<sequence length="506" mass="52709">MAPTATSAAQLGDGGANGAAPAATKTKTVAAAATSAASTVNAVLSTGNALARGAVAAGTDAVTAPALSSRETMALESAHGAHNYHPLPVVFERAAGAHVWDPEGRCYIDFLSAYSAVNQGHCHPKIVAALVAQASKLTLSSRAFYNSSFGPFAKKVTELFGYDMVLPMNTGAEAVETALKLARKWGYTKKGIPDGKARILSVAGNFHGRTLGIVSMSTDPESRLGFGPFLDGVGPGVDGLAIRYGHAEDLEAVLAKHGNEVAAFLVEPIQGEAGIVVPPAGYLTRVRELCTKHNVLLICDEIQTGLARTGKMLACQHDGDAIRPDMVTLGKALSGGVYPVSCVLADADVMLTIKPGEHGSTYGGNPLGCAVASAALDVLVDEGLCERADRLGAKFRADLEALKAESPLLTEVRGRGLLNAIVIDETRSTRGRGAWQLCLLLKARGLLAKPTHVNIIRLAPPLVIDEADLDRGVDIIRQCLADLDRLDAIPGEEGDEHAVVPPTTET</sequence>
<evidence type="ECO:0000256" key="3">
    <source>
        <dbReference type="ARBA" id="ARBA00008954"/>
    </source>
</evidence>
<dbReference type="FunCoup" id="A0A316YI93">
    <property type="interactions" value="296"/>
</dbReference>
<evidence type="ECO:0000256" key="7">
    <source>
        <dbReference type="ARBA" id="ARBA00022898"/>
    </source>
</evidence>
<evidence type="ECO:0000256" key="4">
    <source>
        <dbReference type="ARBA" id="ARBA00012924"/>
    </source>
</evidence>
<dbReference type="GO" id="GO:0030170">
    <property type="term" value="F:pyridoxal phosphate binding"/>
    <property type="evidence" value="ECO:0007669"/>
    <property type="project" value="InterPro"/>
</dbReference>
<dbReference type="GO" id="GO:0019544">
    <property type="term" value="P:L-arginine catabolic process to L-glutamate"/>
    <property type="evidence" value="ECO:0007669"/>
    <property type="project" value="TreeGrafter"/>
</dbReference>
<evidence type="ECO:0000256" key="10">
    <source>
        <dbReference type="SAM" id="MobiDB-lite"/>
    </source>
</evidence>
<evidence type="ECO:0000256" key="6">
    <source>
        <dbReference type="ARBA" id="ARBA00022679"/>
    </source>
</evidence>
<proteinExistence type="inferred from homology"/>
<dbReference type="GeneID" id="37043857"/>
<dbReference type="InterPro" id="IPR015424">
    <property type="entry name" value="PyrdxlP-dep_Trfase"/>
</dbReference>
<dbReference type="GO" id="GO:0010121">
    <property type="term" value="P:L-arginine catabolic process to proline via ornithine"/>
    <property type="evidence" value="ECO:0007669"/>
    <property type="project" value="TreeGrafter"/>
</dbReference>
<dbReference type="Proteomes" id="UP000245768">
    <property type="component" value="Unassembled WGS sequence"/>
</dbReference>
<evidence type="ECO:0000256" key="2">
    <source>
        <dbReference type="ARBA" id="ARBA00004998"/>
    </source>
</evidence>
<keyword evidence="7 9" id="KW-0663">Pyridoxal phosphate</keyword>
<evidence type="ECO:0000256" key="1">
    <source>
        <dbReference type="ARBA" id="ARBA00001933"/>
    </source>
</evidence>
<dbReference type="AlphaFoldDB" id="A0A316YI93"/>
<dbReference type="InterPro" id="IPR005814">
    <property type="entry name" value="Aminotrans_3"/>
</dbReference>
<dbReference type="OrthoDB" id="10261433at2759"/>
<dbReference type="FunFam" id="3.40.640.10:FF:000011">
    <property type="entry name" value="Ornithine aminotransferase"/>
    <property type="match status" value="1"/>
</dbReference>
<dbReference type="InParanoid" id="A0A316YI93"/>
<evidence type="ECO:0000256" key="5">
    <source>
        <dbReference type="ARBA" id="ARBA00022576"/>
    </source>
</evidence>
<dbReference type="PANTHER" id="PTHR11986">
    <property type="entry name" value="AMINOTRANSFERASE CLASS III"/>
    <property type="match status" value="1"/>
</dbReference>
<dbReference type="GO" id="GO:0004587">
    <property type="term" value="F:ornithine aminotransferase activity"/>
    <property type="evidence" value="ECO:0007669"/>
    <property type="project" value="UniProtKB-EC"/>
</dbReference>
<dbReference type="Gene3D" id="3.40.640.10">
    <property type="entry name" value="Type I PLP-dependent aspartate aminotransferase-like (Major domain)"/>
    <property type="match status" value="1"/>
</dbReference>
<evidence type="ECO:0000313" key="12">
    <source>
        <dbReference type="Proteomes" id="UP000245768"/>
    </source>
</evidence>
<dbReference type="STRING" id="215250.A0A316YI93"/>
<keyword evidence="5 11" id="KW-0032">Aminotransferase</keyword>
<dbReference type="PROSITE" id="PS00600">
    <property type="entry name" value="AA_TRANSFER_CLASS_3"/>
    <property type="match status" value="1"/>
</dbReference>
<dbReference type="InterPro" id="IPR049704">
    <property type="entry name" value="Aminotrans_3_PPA_site"/>
</dbReference>
<dbReference type="EMBL" id="KZ819637">
    <property type="protein sequence ID" value="PWN88891.1"/>
    <property type="molecule type" value="Genomic_DNA"/>
</dbReference>
<dbReference type="NCBIfam" id="TIGR01885">
    <property type="entry name" value="Orn_aminotrans"/>
    <property type="match status" value="1"/>
</dbReference>
<dbReference type="PANTHER" id="PTHR11986:SF18">
    <property type="entry name" value="ORNITHINE AMINOTRANSFERASE, MITOCHONDRIAL"/>
    <property type="match status" value="1"/>
</dbReference>
<keyword evidence="12" id="KW-1185">Reference proteome</keyword>
<dbReference type="InterPro" id="IPR015422">
    <property type="entry name" value="PyrdxlP-dep_Trfase_small"/>
</dbReference>
<name>A0A316YI93_9BASI</name>
<dbReference type="SUPFAM" id="SSF53383">
    <property type="entry name" value="PLP-dependent transferases"/>
    <property type="match status" value="1"/>
</dbReference>
<dbReference type="InterPro" id="IPR015421">
    <property type="entry name" value="PyrdxlP-dep_Trfase_major"/>
</dbReference>
<dbReference type="FunFam" id="3.90.1150.10:FF:000152">
    <property type="entry name" value="Ornithine aminotransferase"/>
    <property type="match status" value="1"/>
</dbReference>
<dbReference type="CDD" id="cd00610">
    <property type="entry name" value="OAT_like"/>
    <property type="match status" value="1"/>
</dbReference>
<protein>
    <recommendedName>
        <fullName evidence="4">ornithine aminotransferase</fullName>
        <ecNumber evidence="4">2.6.1.13</ecNumber>
    </recommendedName>
    <alternativeName>
        <fullName evidence="8">Ornithine--oxo-acid aminotransferase</fullName>
    </alternativeName>
</protein>